<evidence type="ECO:0000256" key="2">
    <source>
        <dbReference type="SAM" id="SignalP"/>
    </source>
</evidence>
<dbReference type="RefSeq" id="WP_089684612.1">
    <property type="nucleotide sequence ID" value="NZ_FNES01000004.1"/>
</dbReference>
<evidence type="ECO:0000313" key="3">
    <source>
        <dbReference type="EMBL" id="SDJ40716.1"/>
    </source>
</evidence>
<organism evidence="3 4">
    <name type="scientific">Billgrantia gudaonensis</name>
    <dbReference type="NCBI Taxonomy" id="376427"/>
    <lineage>
        <taxon>Bacteria</taxon>
        <taxon>Pseudomonadati</taxon>
        <taxon>Pseudomonadota</taxon>
        <taxon>Gammaproteobacteria</taxon>
        <taxon>Oceanospirillales</taxon>
        <taxon>Halomonadaceae</taxon>
        <taxon>Billgrantia</taxon>
    </lineage>
</organism>
<gene>
    <name evidence="3" type="ORF">SAMN04487954_104303</name>
</gene>
<accession>A0A1G8TGN6</accession>
<protein>
    <submittedName>
        <fullName evidence="3">Uncharacterized protein</fullName>
    </submittedName>
</protein>
<reference evidence="3 4" key="1">
    <citation type="submission" date="2016-10" db="EMBL/GenBank/DDBJ databases">
        <authorList>
            <person name="de Groot N.N."/>
        </authorList>
    </citation>
    <scope>NUCLEOTIDE SEQUENCE [LARGE SCALE GENOMIC DNA]</scope>
    <source>
        <strain evidence="3 4">CGMCC 1.6133</strain>
    </source>
</reference>
<keyword evidence="4" id="KW-1185">Reference proteome</keyword>
<dbReference type="EMBL" id="FNES01000004">
    <property type="protein sequence ID" value="SDJ40716.1"/>
    <property type="molecule type" value="Genomic_DNA"/>
</dbReference>
<feature type="signal peptide" evidence="2">
    <location>
        <begin position="1"/>
        <end position="25"/>
    </location>
</feature>
<keyword evidence="2" id="KW-0732">Signal</keyword>
<feature type="region of interest" description="Disordered" evidence="1">
    <location>
        <begin position="154"/>
        <end position="186"/>
    </location>
</feature>
<feature type="chain" id="PRO_5011787290" evidence="2">
    <location>
        <begin position="26"/>
        <end position="186"/>
    </location>
</feature>
<dbReference type="Proteomes" id="UP000198525">
    <property type="component" value="Unassembled WGS sequence"/>
</dbReference>
<evidence type="ECO:0000256" key="1">
    <source>
        <dbReference type="SAM" id="MobiDB-lite"/>
    </source>
</evidence>
<dbReference type="STRING" id="376427.SAMN04487954_104303"/>
<dbReference type="AlphaFoldDB" id="A0A1G8TGN6"/>
<dbReference type="OrthoDB" id="6118120at2"/>
<evidence type="ECO:0000313" key="4">
    <source>
        <dbReference type="Proteomes" id="UP000198525"/>
    </source>
</evidence>
<name>A0A1G8TGN6_9GAMM</name>
<proteinExistence type="predicted"/>
<sequence length="186" mass="19544">MIKTPNSLLTTVGLGLLVLPTAVLADTLTLPADARVAVAVVDSITLDDAEGQRNDILLRPVGGHSAANHALPEHCVLVGNARLDDERIRITTHALTCIEAQNSDSEIYSGEISAAAYEDDGSYGVLANCVDGRCELAPDTPFVLQLSDALSLEQQPNPSAEINEQRRQADGEGVANPIPSEAPAPD</sequence>